<sequence length="150" mass="17079">MSLYNNHAAFESLIDSMAEAYADRPADLKRLDKSREQDPDWYKRGDMFGMTMYTDLFAGDLKKLADKIPYLKEQKLTYLHLMPLLDMPHPNNDGGYAVQDFDAVDPKLGTNEDLAALAKKLRRAGISLCIDSVSYRFFFPPCASFRPSAR</sequence>
<name>A0A2K9B7N3_BIFBR</name>
<dbReference type="InterPro" id="IPR006047">
    <property type="entry name" value="GH13_cat_dom"/>
</dbReference>
<proteinExistence type="predicted"/>
<dbReference type="SUPFAM" id="SSF51445">
    <property type="entry name" value="(Trans)glycosidases"/>
    <property type="match status" value="1"/>
</dbReference>
<dbReference type="GO" id="GO:0005975">
    <property type="term" value="P:carbohydrate metabolic process"/>
    <property type="evidence" value="ECO:0007669"/>
    <property type="project" value="InterPro"/>
</dbReference>
<evidence type="ECO:0000259" key="1">
    <source>
        <dbReference type="Pfam" id="PF00128"/>
    </source>
</evidence>
<accession>A0A2K9B7N3</accession>
<dbReference type="Proteomes" id="UP000494173">
    <property type="component" value="Unassembled WGS sequence"/>
</dbReference>
<dbReference type="Gene3D" id="3.20.20.80">
    <property type="entry name" value="Glycosidases"/>
    <property type="match status" value="1"/>
</dbReference>
<dbReference type="PANTHER" id="PTHR10357">
    <property type="entry name" value="ALPHA-AMYLASE FAMILY MEMBER"/>
    <property type="match status" value="1"/>
</dbReference>
<gene>
    <name evidence="3" type="primary">ams</name>
    <name evidence="2" type="ORF">BB215W447A_0341</name>
    <name evidence="3" type="ORF">BIFLH24_00677</name>
</gene>
<reference evidence="3 5" key="2">
    <citation type="submission" date="2019-10" db="EMBL/GenBank/DDBJ databases">
        <authorList>
            <consortium name="Melissa Lawson"/>
            <person name="O'neill I."/>
        </authorList>
    </citation>
    <scope>NUCLEOTIDE SEQUENCE [LARGE SCALE GENOMIC DNA]</scope>
    <source>
        <strain evidence="3">LH_24</strain>
    </source>
</reference>
<reference evidence="2 4" key="1">
    <citation type="submission" date="2017-05" db="EMBL/GenBank/DDBJ databases">
        <title>Comparative genomics and methylome analysis of the gut commensal Bifidobacterium breve.</title>
        <authorList>
            <person name="Bottacini F."/>
            <person name="Morrissey R."/>
            <person name="Roberts R.J."/>
            <person name="James K."/>
            <person name="van Breen J."/>
            <person name="Egan M."/>
            <person name="Lambert J."/>
            <person name="van Limpt K."/>
            <person name="Stanton C."/>
            <person name="Knol J."/>
            <person name="O' Connell Motherway M."/>
            <person name="van Sinderen D."/>
        </authorList>
    </citation>
    <scope>NUCLEOTIDE SEQUENCE [LARGE SCALE GENOMIC DNA]</scope>
    <source>
        <strain evidence="2 4">215W447a</strain>
    </source>
</reference>
<dbReference type="Proteomes" id="UP000232491">
    <property type="component" value="Chromosome"/>
</dbReference>
<evidence type="ECO:0000313" key="2">
    <source>
        <dbReference type="EMBL" id="AUE02373.1"/>
    </source>
</evidence>
<organism evidence="2 4">
    <name type="scientific">Bifidobacterium breve</name>
    <dbReference type="NCBI Taxonomy" id="1685"/>
    <lineage>
        <taxon>Bacteria</taxon>
        <taxon>Bacillati</taxon>
        <taxon>Actinomycetota</taxon>
        <taxon>Actinomycetes</taxon>
        <taxon>Bifidobacteriales</taxon>
        <taxon>Bifidobacteriaceae</taxon>
        <taxon>Bifidobacterium</taxon>
    </lineage>
</organism>
<dbReference type="EMBL" id="CP021558">
    <property type="protein sequence ID" value="AUE02373.1"/>
    <property type="molecule type" value="Genomic_DNA"/>
</dbReference>
<dbReference type="PANTHER" id="PTHR10357:SF213">
    <property type="entry name" value="ALPHA AMYLASE CATALYTIC REGION"/>
    <property type="match status" value="1"/>
</dbReference>
<dbReference type="InterPro" id="IPR017853">
    <property type="entry name" value="GH"/>
</dbReference>
<dbReference type="Pfam" id="PF00128">
    <property type="entry name" value="Alpha-amylase"/>
    <property type="match status" value="1"/>
</dbReference>
<dbReference type="Gene3D" id="1.10.1740.10">
    <property type="match status" value="1"/>
</dbReference>
<feature type="domain" description="Glycosyl hydrolase family 13 catalytic" evidence="1">
    <location>
        <begin position="42"/>
        <end position="133"/>
    </location>
</feature>
<dbReference type="EMBL" id="CABWKB010000012">
    <property type="protein sequence ID" value="VWQ17178.1"/>
    <property type="molecule type" value="Genomic_DNA"/>
</dbReference>
<protein>
    <submittedName>
        <fullName evidence="2 3">Amylosucrase</fullName>
    </submittedName>
</protein>
<evidence type="ECO:0000313" key="3">
    <source>
        <dbReference type="EMBL" id="VWQ17178.1"/>
    </source>
</evidence>
<dbReference type="AlphaFoldDB" id="A0A2K9B7N3"/>
<evidence type="ECO:0000313" key="4">
    <source>
        <dbReference type="Proteomes" id="UP000232491"/>
    </source>
</evidence>
<evidence type="ECO:0000313" key="5">
    <source>
        <dbReference type="Proteomes" id="UP000494173"/>
    </source>
</evidence>